<dbReference type="OrthoDB" id="5508660at2"/>
<accession>A0A2S9YD01</accession>
<dbReference type="GO" id="GO:0016620">
    <property type="term" value="F:oxidoreductase activity, acting on the aldehyde or oxo group of donors, NAD or NADP as acceptor"/>
    <property type="evidence" value="ECO:0007669"/>
    <property type="project" value="InterPro"/>
</dbReference>
<dbReference type="SUPFAM" id="SSF53720">
    <property type="entry name" value="ALDH-like"/>
    <property type="match status" value="1"/>
</dbReference>
<dbReference type="AlphaFoldDB" id="A0A2S9YD01"/>
<sequence>MPSDTVGAGAVSPGQIAAAATALMPELFEEIALAADSLADDLAERLGMVAWEREEQIGAAQRRLIELRARRFHRFGGDPALVRELREQPLEALELAWRALRRGRRVHVESEVGACPGVFRLLRNMSDRLEPGVLTVSAPGILDHAHADWQAIGVRRRSERVALVQADADRELAAYVLARGCLRRTGFDPRVVHRVIVVGRSERLERTLRRLWIGARMGPVDDEHAFAGPVDEPRAERFLAVEAAWRAREQVTTLCPGGRLERADALGQCFLAPALFRVPSPAQGGELPTGDPEPCGPMLIVYPARTSAEGEALLDHFAPRNQGRLRFGEKPRDLSLRSIDGQIHGALLVERLPPGLPEPRP</sequence>
<dbReference type="Gene3D" id="3.40.309.10">
    <property type="entry name" value="Aldehyde Dehydrogenase, Chain A, domain 2"/>
    <property type="match status" value="1"/>
</dbReference>
<organism evidence="1 2">
    <name type="scientific">Enhygromyxa salina</name>
    <dbReference type="NCBI Taxonomy" id="215803"/>
    <lineage>
        <taxon>Bacteria</taxon>
        <taxon>Pseudomonadati</taxon>
        <taxon>Myxococcota</taxon>
        <taxon>Polyangia</taxon>
        <taxon>Nannocystales</taxon>
        <taxon>Nannocystaceae</taxon>
        <taxon>Enhygromyxa</taxon>
    </lineage>
</organism>
<dbReference type="InterPro" id="IPR016163">
    <property type="entry name" value="Ald_DH_C"/>
</dbReference>
<reference evidence="1 2" key="1">
    <citation type="submission" date="2018-03" db="EMBL/GenBank/DDBJ databases">
        <title>Draft Genome Sequences of the Obligatory Marine Myxobacteria Enhygromyxa salina SWB005.</title>
        <authorList>
            <person name="Poehlein A."/>
            <person name="Moghaddam J.A."/>
            <person name="Harms H."/>
            <person name="Alanjari M."/>
            <person name="Koenig G.M."/>
            <person name="Daniel R."/>
            <person name="Schaeberle T.F."/>
        </authorList>
    </citation>
    <scope>NUCLEOTIDE SEQUENCE [LARGE SCALE GENOMIC DNA]</scope>
    <source>
        <strain evidence="1 2">SWB005</strain>
    </source>
</reference>
<keyword evidence="2" id="KW-1185">Reference proteome</keyword>
<protein>
    <submittedName>
        <fullName evidence="1">Uncharacterized protein</fullName>
    </submittedName>
</protein>
<evidence type="ECO:0000313" key="1">
    <source>
        <dbReference type="EMBL" id="PRQ03000.1"/>
    </source>
</evidence>
<comment type="caution">
    <text evidence="1">The sequence shown here is derived from an EMBL/GenBank/DDBJ whole genome shotgun (WGS) entry which is preliminary data.</text>
</comment>
<dbReference type="RefSeq" id="WP_106391371.1">
    <property type="nucleotide sequence ID" value="NZ_PVNK01000108.1"/>
</dbReference>
<evidence type="ECO:0000313" key="2">
    <source>
        <dbReference type="Proteomes" id="UP000237968"/>
    </source>
</evidence>
<gene>
    <name evidence="1" type="ORF">ENSA5_19390</name>
</gene>
<proteinExistence type="predicted"/>
<name>A0A2S9YD01_9BACT</name>
<dbReference type="InterPro" id="IPR016161">
    <property type="entry name" value="Ald_DH/histidinol_DH"/>
</dbReference>
<dbReference type="Proteomes" id="UP000237968">
    <property type="component" value="Unassembled WGS sequence"/>
</dbReference>
<dbReference type="EMBL" id="PVNK01000108">
    <property type="protein sequence ID" value="PRQ03000.1"/>
    <property type="molecule type" value="Genomic_DNA"/>
</dbReference>